<reference evidence="2" key="1">
    <citation type="submission" date="2023-04" db="EMBL/GenBank/DDBJ databases">
        <title>Black Yeasts Isolated from many extreme environments.</title>
        <authorList>
            <person name="Coleine C."/>
            <person name="Stajich J.E."/>
            <person name="Selbmann L."/>
        </authorList>
    </citation>
    <scope>NUCLEOTIDE SEQUENCE</scope>
    <source>
        <strain evidence="2">CCFEE 5312</strain>
    </source>
</reference>
<keyword evidence="3" id="KW-1185">Reference proteome</keyword>
<proteinExistence type="predicted"/>
<protein>
    <recommendedName>
        <fullName evidence="1">PRISE-like Rossmann-fold domain-containing protein</fullName>
    </recommendedName>
</protein>
<evidence type="ECO:0000313" key="3">
    <source>
        <dbReference type="Proteomes" id="UP001271007"/>
    </source>
</evidence>
<dbReference type="InterPro" id="IPR055222">
    <property type="entry name" value="PRISE-like_Rossmann-fold"/>
</dbReference>
<comment type="caution">
    <text evidence="2">The sequence shown here is derived from an EMBL/GenBank/DDBJ whole genome shotgun (WGS) entry which is preliminary data.</text>
</comment>
<evidence type="ECO:0000259" key="1">
    <source>
        <dbReference type="Pfam" id="PF22917"/>
    </source>
</evidence>
<dbReference type="Proteomes" id="UP001271007">
    <property type="component" value="Unassembled WGS sequence"/>
</dbReference>
<dbReference type="SUPFAM" id="SSF51735">
    <property type="entry name" value="NAD(P)-binding Rossmann-fold domains"/>
    <property type="match status" value="1"/>
</dbReference>
<dbReference type="EMBL" id="JAWDJX010000088">
    <property type="protein sequence ID" value="KAK3046542.1"/>
    <property type="molecule type" value="Genomic_DNA"/>
</dbReference>
<gene>
    <name evidence="2" type="ORF">LTR09_011997</name>
</gene>
<dbReference type="Pfam" id="PF22917">
    <property type="entry name" value="PRISE"/>
    <property type="match status" value="1"/>
</dbReference>
<dbReference type="InterPro" id="IPR036291">
    <property type="entry name" value="NAD(P)-bd_dom_sf"/>
</dbReference>
<dbReference type="Gene3D" id="3.40.50.720">
    <property type="entry name" value="NAD(P)-binding Rossmann-like Domain"/>
    <property type="match status" value="1"/>
</dbReference>
<sequence>MGELHALVMGASGSAGWALVDELLKGYGDFGSVSALVNRPLTLEVAGWTPSADCSLQIISAVDLTRAGDDWCHRVDNISKISHIFNAAFKQEDDPAEEFRVNREMIANFSQALNAHCPRLEMFVQCAGARYYQRQCTPDIEEPLQAPFREHMIERASPEVRSGVVYYAVRTALQEACASKDWSFCEIVPDAIISFAPSGSTCATQILSATWLATYAAKEGKGARVAYPGTDVSYRAKFNGVSGRTLAREMIWAGMQPKETAGGQVFNVADSNTPSTMSELFPRLAAYFGLEAGGPPADMASIEMPSAYVERHGRVLDAMGVQRAAIWKAPWLDVYGTMYTYDRHISLDKVREAGFVEERDPLEGWLEVFDRMKAARMLP</sequence>
<dbReference type="AlphaFoldDB" id="A0AAJ0G4N9"/>
<feature type="domain" description="PRISE-like Rossmann-fold" evidence="1">
    <location>
        <begin position="6"/>
        <end position="379"/>
    </location>
</feature>
<accession>A0AAJ0G4N9</accession>
<organism evidence="2 3">
    <name type="scientific">Extremus antarcticus</name>
    <dbReference type="NCBI Taxonomy" id="702011"/>
    <lineage>
        <taxon>Eukaryota</taxon>
        <taxon>Fungi</taxon>
        <taxon>Dikarya</taxon>
        <taxon>Ascomycota</taxon>
        <taxon>Pezizomycotina</taxon>
        <taxon>Dothideomycetes</taxon>
        <taxon>Dothideomycetidae</taxon>
        <taxon>Mycosphaerellales</taxon>
        <taxon>Extremaceae</taxon>
        <taxon>Extremus</taxon>
    </lineage>
</organism>
<name>A0AAJ0G4N9_9PEZI</name>
<dbReference type="PANTHER" id="PTHR32487:SF4">
    <property type="entry name" value="SIRQ PROTEIN"/>
    <property type="match status" value="1"/>
</dbReference>
<dbReference type="PANTHER" id="PTHR32487">
    <property type="entry name" value="3-OXO-DELTA(4,5)-STEROID 5-BETA-REDUCTASE"/>
    <property type="match status" value="1"/>
</dbReference>
<evidence type="ECO:0000313" key="2">
    <source>
        <dbReference type="EMBL" id="KAK3046542.1"/>
    </source>
</evidence>